<keyword evidence="4" id="KW-1185">Reference proteome</keyword>
<name>I7A526_MELRP</name>
<dbReference type="InterPro" id="IPR025194">
    <property type="entry name" value="RodZ-like_C"/>
</dbReference>
<dbReference type="Gene3D" id="1.10.260.40">
    <property type="entry name" value="lambda repressor-like DNA-binding domains"/>
    <property type="match status" value="1"/>
</dbReference>
<organism evidence="3 4">
    <name type="scientific">Melioribacter roseus (strain DSM 23840 / JCM 17771 / VKM B-2668 / P3M-2)</name>
    <dbReference type="NCBI Taxonomy" id="1191523"/>
    <lineage>
        <taxon>Bacteria</taxon>
        <taxon>Pseudomonadati</taxon>
        <taxon>Ignavibacteriota</taxon>
        <taxon>Ignavibacteria</taxon>
        <taxon>Ignavibacteriales</taxon>
        <taxon>Melioribacteraceae</taxon>
        <taxon>Melioribacter</taxon>
    </lineage>
</organism>
<evidence type="ECO:0000256" key="1">
    <source>
        <dbReference type="SAM" id="Phobius"/>
    </source>
</evidence>
<feature type="transmembrane region" description="Helical" evidence="1">
    <location>
        <begin position="124"/>
        <end position="142"/>
    </location>
</feature>
<dbReference type="PANTHER" id="PTHR34475">
    <property type="match status" value="1"/>
</dbReference>
<proteinExistence type="predicted"/>
<sequence length="285" mass="32515">MAKEALKKFAEELKSLREEKGFTLQQISNHTRIDINFLKQLEEGNFDVLPEIYIKAFIREYADFIGLNPEETVKKYQTASKGKVEELKEELPSASADEKKVLPGSDELFPEYKSSSPDPFNKKYVYIVIAVAAVIFLIYFLFLSDKKSELSIVEPETEAVESQSDRFELDSSVVQKEEQIAAPEDDSLHLYVETTGTVWIKVVCDTVETLQKIVPQNTKLNFKAADKFYVAVGNAAYVKMKFNDKPVEPAGEYAEVRNYYISLDTIRSYLIPVNEKNENESSKKN</sequence>
<dbReference type="InterPro" id="IPR050400">
    <property type="entry name" value="Bact_Cytoskel_RodZ"/>
</dbReference>
<dbReference type="EMBL" id="CP003557">
    <property type="protein sequence ID" value="AFN74976.1"/>
    <property type="molecule type" value="Genomic_DNA"/>
</dbReference>
<accession>I7A526</accession>
<dbReference type="SUPFAM" id="SSF47413">
    <property type="entry name" value="lambda repressor-like DNA-binding domains"/>
    <property type="match status" value="1"/>
</dbReference>
<evidence type="ECO:0000313" key="4">
    <source>
        <dbReference type="Proteomes" id="UP000009011"/>
    </source>
</evidence>
<dbReference type="STRING" id="1191523.MROS_1742"/>
<dbReference type="AlphaFoldDB" id="I7A526"/>
<evidence type="ECO:0000259" key="2">
    <source>
        <dbReference type="Pfam" id="PF13464"/>
    </source>
</evidence>
<dbReference type="GO" id="GO:0003677">
    <property type="term" value="F:DNA binding"/>
    <property type="evidence" value="ECO:0007669"/>
    <property type="project" value="InterPro"/>
</dbReference>
<dbReference type="PANTHER" id="PTHR34475:SF1">
    <property type="entry name" value="CYTOSKELETON PROTEIN RODZ"/>
    <property type="match status" value="1"/>
</dbReference>
<keyword evidence="1" id="KW-1133">Transmembrane helix</keyword>
<dbReference type="KEGG" id="mro:MROS_1742"/>
<dbReference type="OrthoDB" id="9790252at2"/>
<dbReference type="PATRIC" id="fig|1191523.3.peg.1847"/>
<gene>
    <name evidence="3" type="ordered locus">MROS_1742</name>
</gene>
<dbReference type="Pfam" id="PF13464">
    <property type="entry name" value="RodZ_C"/>
    <property type="match status" value="1"/>
</dbReference>
<protein>
    <submittedName>
        <fullName evidence="3">Transcriptional regulator, XRE family</fullName>
    </submittedName>
</protein>
<dbReference type="CDD" id="cd00093">
    <property type="entry name" value="HTH_XRE"/>
    <property type="match status" value="1"/>
</dbReference>
<keyword evidence="1" id="KW-0812">Transmembrane</keyword>
<dbReference type="HOGENOM" id="CLU_047530_1_2_10"/>
<dbReference type="Proteomes" id="UP000009011">
    <property type="component" value="Chromosome"/>
</dbReference>
<dbReference type="InterPro" id="IPR010982">
    <property type="entry name" value="Lambda_DNA-bd_dom_sf"/>
</dbReference>
<feature type="domain" description="Cytoskeleton protein RodZ-like C-terminal" evidence="2">
    <location>
        <begin position="193"/>
        <end position="258"/>
    </location>
</feature>
<reference evidence="3 4" key="1">
    <citation type="journal article" date="2013" name="PLoS ONE">
        <title>Genomic analysis of Melioribacter roseus, facultatively anaerobic organotrophic bacterium representing a novel deep lineage within Bacteriodetes/Chlorobi group.</title>
        <authorList>
            <person name="Kadnikov V.V."/>
            <person name="Mardanov A.V."/>
            <person name="Podosokorskaya O.A."/>
            <person name="Gavrilov S.N."/>
            <person name="Kublanov I.V."/>
            <person name="Beletsky A.V."/>
            <person name="Bonch-Osmolovskaya E.A."/>
            <person name="Ravin N.V."/>
        </authorList>
    </citation>
    <scope>NUCLEOTIDE SEQUENCE [LARGE SCALE GENOMIC DNA]</scope>
    <source>
        <strain evidence="4">JCM 17771 / P3M-2</strain>
    </source>
</reference>
<dbReference type="RefSeq" id="WP_014856410.1">
    <property type="nucleotide sequence ID" value="NC_018178.1"/>
</dbReference>
<dbReference type="eggNOG" id="COG1426">
    <property type="taxonomic scope" value="Bacteria"/>
</dbReference>
<evidence type="ECO:0000313" key="3">
    <source>
        <dbReference type="EMBL" id="AFN74976.1"/>
    </source>
</evidence>
<keyword evidence="1" id="KW-0472">Membrane</keyword>
<dbReference type="Pfam" id="PF13413">
    <property type="entry name" value="HTH_25"/>
    <property type="match status" value="1"/>
</dbReference>
<dbReference type="InterPro" id="IPR001387">
    <property type="entry name" value="Cro/C1-type_HTH"/>
</dbReference>